<gene>
    <name evidence="2" type="ORF">UX05_C0012G0022</name>
</gene>
<comment type="caution">
    <text evidence="2">The sequence shown here is derived from an EMBL/GenBank/DDBJ whole genome shotgun (WGS) entry which is preliminary data.</text>
</comment>
<sequence>MDFQYFQRDIEKFLQPWLAKREGILIYGARQVGKSTLLKKILDQYPESRYLSFDDPNVYTQALENPQGFLLQVSRGMKAIFIDEFQKVPGITLAVKHLYDTRPDFPKIFMSGSISDSLIAGGDSMVGRVMRFPLYSLSFGEYLNARGIKTRLEIKSEILEQTTMLMGEFNHYLQNGGYPATIYEDSQNLPIFFENLRRSFLEKDLLGRLRLGQIDNLPKLIVILAKRVGSPISYNSLGNELGLQIKSIKNLLSILEYSYWIEIVRPISKYGGEFKNKFKVYFLDTGLCNFLASGSEIGSKLENCIFGSLKRNSFNSNFWHTYAGGEVDFIIEENGQTTAIEVKVGKMTQNKLPVSLKNYIVKYRPQRAVVVNQNHFGEQKIDRTQVYWLPAYVFAQLSKSDFAGWTKPK</sequence>
<dbReference type="InterPro" id="IPR025420">
    <property type="entry name" value="DUF4143"/>
</dbReference>
<dbReference type="PANTHER" id="PTHR43566">
    <property type="entry name" value="CONSERVED PROTEIN"/>
    <property type="match status" value="1"/>
</dbReference>
<dbReference type="InterPro" id="IPR003593">
    <property type="entry name" value="AAA+_ATPase"/>
</dbReference>
<dbReference type="AlphaFoldDB" id="A0A0G1Q1I6"/>
<protein>
    <submittedName>
        <fullName evidence="2">AAA ATPase</fullName>
    </submittedName>
</protein>
<feature type="domain" description="AAA+ ATPase" evidence="1">
    <location>
        <begin position="20"/>
        <end position="136"/>
    </location>
</feature>
<accession>A0A0G1Q1I6</accession>
<dbReference type="SUPFAM" id="SSF52540">
    <property type="entry name" value="P-loop containing nucleoside triphosphate hydrolases"/>
    <property type="match status" value="1"/>
</dbReference>
<dbReference type="Pfam" id="PF13173">
    <property type="entry name" value="AAA_14"/>
    <property type="match status" value="1"/>
</dbReference>
<evidence type="ECO:0000313" key="3">
    <source>
        <dbReference type="Proteomes" id="UP000034264"/>
    </source>
</evidence>
<reference evidence="2 3" key="1">
    <citation type="journal article" date="2015" name="Nature">
        <title>rRNA introns, odd ribosomes, and small enigmatic genomes across a large radiation of phyla.</title>
        <authorList>
            <person name="Brown C.T."/>
            <person name="Hug L.A."/>
            <person name="Thomas B.C."/>
            <person name="Sharon I."/>
            <person name="Castelle C.J."/>
            <person name="Singh A."/>
            <person name="Wilkins M.J."/>
            <person name="Williams K.H."/>
            <person name="Banfield J.F."/>
        </authorList>
    </citation>
    <scope>NUCLEOTIDE SEQUENCE [LARGE SCALE GENOMIC DNA]</scope>
</reference>
<evidence type="ECO:0000259" key="1">
    <source>
        <dbReference type="SMART" id="SM00382"/>
    </source>
</evidence>
<evidence type="ECO:0000313" key="2">
    <source>
        <dbReference type="EMBL" id="KKU02525.1"/>
    </source>
</evidence>
<name>A0A0G1Q1I6_9BACT</name>
<dbReference type="PANTHER" id="PTHR43566:SF1">
    <property type="entry name" value="AAA+ ATPASE DOMAIN-CONTAINING PROTEIN"/>
    <property type="match status" value="1"/>
</dbReference>
<dbReference type="InterPro" id="IPR041682">
    <property type="entry name" value="AAA_14"/>
</dbReference>
<dbReference type="EMBL" id="LCKS01000012">
    <property type="protein sequence ID" value="KKU02525.1"/>
    <property type="molecule type" value="Genomic_DNA"/>
</dbReference>
<proteinExistence type="predicted"/>
<dbReference type="InterPro" id="IPR027417">
    <property type="entry name" value="P-loop_NTPase"/>
</dbReference>
<organism evidence="2 3">
    <name type="scientific">Candidatus Amesbacteria bacterium GW2011_GWC2_45_19</name>
    <dbReference type="NCBI Taxonomy" id="1618366"/>
    <lineage>
        <taxon>Bacteria</taxon>
        <taxon>Candidatus Amesiibacteriota</taxon>
    </lineage>
</organism>
<dbReference type="Pfam" id="PF13635">
    <property type="entry name" value="DUF4143"/>
    <property type="match status" value="1"/>
</dbReference>
<dbReference type="SMART" id="SM00382">
    <property type="entry name" value="AAA"/>
    <property type="match status" value="1"/>
</dbReference>
<dbReference type="Gene3D" id="3.40.50.300">
    <property type="entry name" value="P-loop containing nucleotide triphosphate hydrolases"/>
    <property type="match status" value="1"/>
</dbReference>
<dbReference type="Proteomes" id="UP000034264">
    <property type="component" value="Unassembled WGS sequence"/>
</dbReference>